<dbReference type="InterPro" id="IPR036641">
    <property type="entry name" value="HPT_dom_sf"/>
</dbReference>
<evidence type="ECO:0000313" key="3">
    <source>
        <dbReference type="Proteomes" id="UP001524473"/>
    </source>
</evidence>
<gene>
    <name evidence="2" type="ORF">NE695_17285</name>
</gene>
<dbReference type="RefSeq" id="WP_066862364.1">
    <property type="nucleotide sequence ID" value="NZ_CABKVV010000013.1"/>
</dbReference>
<evidence type="ECO:0000259" key="1">
    <source>
        <dbReference type="Pfam" id="PF01627"/>
    </source>
</evidence>
<accession>A0ABT1S3Z5</accession>
<dbReference type="Pfam" id="PF01627">
    <property type="entry name" value="Hpt"/>
    <property type="match status" value="1"/>
</dbReference>
<dbReference type="Gene3D" id="1.20.120.160">
    <property type="entry name" value="HPT domain"/>
    <property type="match status" value="1"/>
</dbReference>
<comment type="caution">
    <text evidence="2">The sequence shown here is derived from an EMBL/GenBank/DDBJ whole genome shotgun (WGS) entry which is preliminary data.</text>
</comment>
<evidence type="ECO:0000313" key="2">
    <source>
        <dbReference type="EMBL" id="MCQ4841667.1"/>
    </source>
</evidence>
<dbReference type="InterPro" id="IPR008207">
    <property type="entry name" value="Sig_transdc_His_kin_Hpt_dom"/>
</dbReference>
<dbReference type="GeneID" id="90531842"/>
<feature type="domain" description="HPt" evidence="1">
    <location>
        <begin position="39"/>
        <end position="95"/>
    </location>
</feature>
<protein>
    <submittedName>
        <fullName evidence="2">Hpt domain-containing protein</fullName>
    </submittedName>
</protein>
<reference evidence="2 3" key="1">
    <citation type="submission" date="2022-06" db="EMBL/GenBank/DDBJ databases">
        <title>Isolation of gut microbiota from human fecal samples.</title>
        <authorList>
            <person name="Pamer E.G."/>
            <person name="Barat B."/>
            <person name="Waligurski E."/>
            <person name="Medina S."/>
            <person name="Paddock L."/>
            <person name="Mostad J."/>
        </authorList>
    </citation>
    <scope>NUCLEOTIDE SEQUENCE [LARGE SCALE GENOMIC DNA]</scope>
    <source>
        <strain evidence="2 3">DFI.9.73</strain>
    </source>
</reference>
<name>A0ABT1S3Z5_9FIRM</name>
<keyword evidence="3" id="KW-1185">Reference proteome</keyword>
<organism evidence="2 3">
    <name type="scientific">Neglectibacter timonensis</name>
    <dbReference type="NCBI Taxonomy" id="1776382"/>
    <lineage>
        <taxon>Bacteria</taxon>
        <taxon>Bacillati</taxon>
        <taxon>Bacillota</taxon>
        <taxon>Clostridia</taxon>
        <taxon>Eubacteriales</taxon>
        <taxon>Oscillospiraceae</taxon>
        <taxon>Neglectibacter</taxon>
    </lineage>
</organism>
<sequence length="125" mass="14318">MQNFKELFEAYGADYQDTMSRFMGNETMYLKFLKMLFQDDNLRKLGEAIDSGNLEAAFDAAHTLKGVVGNMGLTPLYKAVCDIVQPLRAREEREDYPLLYQAIQKEFLKVEELGKKLNRGNQNPG</sequence>
<dbReference type="SUPFAM" id="SSF47226">
    <property type="entry name" value="Histidine-containing phosphotransfer domain, HPT domain"/>
    <property type="match status" value="1"/>
</dbReference>
<dbReference type="Proteomes" id="UP001524473">
    <property type="component" value="Unassembled WGS sequence"/>
</dbReference>
<dbReference type="EMBL" id="JANFZH010000063">
    <property type="protein sequence ID" value="MCQ4841667.1"/>
    <property type="molecule type" value="Genomic_DNA"/>
</dbReference>
<proteinExistence type="predicted"/>